<feature type="region of interest" description="Disordered" evidence="1">
    <location>
        <begin position="77"/>
        <end position="98"/>
    </location>
</feature>
<dbReference type="Proteomes" id="UP000521943">
    <property type="component" value="Unassembled WGS sequence"/>
</dbReference>
<dbReference type="EMBL" id="JACGCI010000209">
    <property type="protein sequence ID" value="KAF6741995.1"/>
    <property type="molecule type" value="Genomic_DNA"/>
</dbReference>
<reference evidence="2 3" key="1">
    <citation type="submission" date="2020-07" db="EMBL/GenBank/DDBJ databases">
        <title>Comparative genomics of pyrophilous fungi reveals a link between fire events and developmental genes.</title>
        <authorList>
            <consortium name="DOE Joint Genome Institute"/>
            <person name="Steindorff A.S."/>
            <person name="Carver A."/>
            <person name="Calhoun S."/>
            <person name="Stillman K."/>
            <person name="Liu H."/>
            <person name="Lipzen A."/>
            <person name="Pangilinan J."/>
            <person name="Labutti K."/>
            <person name="Bruns T.D."/>
            <person name="Grigoriev I.V."/>
        </authorList>
    </citation>
    <scope>NUCLEOTIDE SEQUENCE [LARGE SCALE GENOMIC DNA]</scope>
    <source>
        <strain evidence="2 3">CBS 144469</strain>
    </source>
</reference>
<evidence type="ECO:0000313" key="2">
    <source>
        <dbReference type="EMBL" id="KAF6741995.1"/>
    </source>
</evidence>
<evidence type="ECO:0000313" key="3">
    <source>
        <dbReference type="Proteomes" id="UP000521943"/>
    </source>
</evidence>
<comment type="caution">
    <text evidence="2">The sequence shown here is derived from an EMBL/GenBank/DDBJ whole genome shotgun (WGS) entry which is preliminary data.</text>
</comment>
<evidence type="ECO:0000256" key="1">
    <source>
        <dbReference type="SAM" id="MobiDB-lite"/>
    </source>
</evidence>
<protein>
    <submittedName>
        <fullName evidence="2">Uncharacterized protein</fullName>
    </submittedName>
</protein>
<keyword evidence="3" id="KW-1185">Reference proteome</keyword>
<dbReference type="AlphaFoldDB" id="A0A8H6LTD8"/>
<organism evidence="2 3">
    <name type="scientific">Ephemerocybe angulata</name>
    <dbReference type="NCBI Taxonomy" id="980116"/>
    <lineage>
        <taxon>Eukaryota</taxon>
        <taxon>Fungi</taxon>
        <taxon>Dikarya</taxon>
        <taxon>Basidiomycota</taxon>
        <taxon>Agaricomycotina</taxon>
        <taxon>Agaricomycetes</taxon>
        <taxon>Agaricomycetidae</taxon>
        <taxon>Agaricales</taxon>
        <taxon>Agaricineae</taxon>
        <taxon>Psathyrellaceae</taxon>
        <taxon>Ephemerocybe</taxon>
    </lineage>
</organism>
<gene>
    <name evidence="2" type="ORF">DFP72DRAFT_861265</name>
</gene>
<name>A0A8H6LTD8_9AGAR</name>
<feature type="compositionally biased region" description="Basic and acidic residues" evidence="1">
    <location>
        <begin position="77"/>
        <end position="93"/>
    </location>
</feature>
<proteinExistence type="predicted"/>
<accession>A0A8H6LTD8</accession>
<sequence length="116" mass="12912">MSLSGLTRDPYSQIPADGLERSGIFPCFMEILVLKRWRSGSAFASSTSLRYPPARSTQPIIAIFPPTVSVARQSNRDLELREGESPDAQRAETRNNGMAKQSDLSFIFTTYSNVHD</sequence>